<dbReference type="Proteomes" id="UP001253637">
    <property type="component" value="Segment"/>
</dbReference>
<organism evidence="2 3">
    <name type="scientific">Pandoravirus japonicus</name>
    <dbReference type="NCBI Taxonomy" id="2823154"/>
    <lineage>
        <taxon>Viruses</taxon>
        <taxon>Pandoravirus</taxon>
    </lineage>
</organism>
<accession>A0A811BM92</accession>
<evidence type="ECO:0000256" key="1">
    <source>
        <dbReference type="SAM" id="MobiDB-lite"/>
    </source>
</evidence>
<feature type="region of interest" description="Disordered" evidence="1">
    <location>
        <begin position="1"/>
        <end position="23"/>
    </location>
</feature>
<proteinExistence type="predicted"/>
<sequence length="119" mass="12763">MSIANGSATHQRQRAPTLFQATGVDPDVAAGTSRIRIVKSDGGRPSAPRDIIERARAFLATPSPLPVVDGVRGPFAIGFFCQTRHLVSWGRLLKSGIATNWRASRPAEAARRSPPSPLH</sequence>
<feature type="compositionally biased region" description="Polar residues" evidence="1">
    <location>
        <begin position="1"/>
        <end position="10"/>
    </location>
</feature>
<reference evidence="2" key="1">
    <citation type="submission" date="2021-04" db="EMBL/GenBank/DDBJ databases">
        <title>Draft Genome Sequence of Pandoravirus japonicus, Isolated from the Sabaishi River of Niigata, Japan.</title>
        <authorList>
            <person name="Hosokawa N."/>
            <person name="Takahashi H."/>
            <person name="Aoki K."/>
            <person name="Takemura M."/>
        </authorList>
    </citation>
    <scope>NUCLEOTIDE SEQUENCE</scope>
</reference>
<evidence type="ECO:0000313" key="2">
    <source>
        <dbReference type="EMBL" id="BCU03044.1"/>
    </source>
</evidence>
<protein>
    <submittedName>
        <fullName evidence="2">Uncharacterized protein</fullName>
    </submittedName>
</protein>
<name>A0A811BM92_9VIRU</name>
<evidence type="ECO:0000313" key="3">
    <source>
        <dbReference type="Proteomes" id="UP001253637"/>
    </source>
</evidence>
<dbReference type="EMBL" id="LC625835">
    <property type="protein sequence ID" value="BCU03044.1"/>
    <property type="molecule type" value="Genomic_DNA"/>
</dbReference>